<accession>B6FXM8</accession>
<sequence>MENIRKFLKSPDENRDEFWESEDLIWIDWREDDESIIEYFNEKLPLEDNIQFECVEIEKERGIDIILKKDGSVERIPYADDFADRDTTLKSVQNYVSPKYQVRWYMDSLGSDTLAFCIKLSLEWKNLEKEFGVEKVRYYFEPIDNDLVMFEMSIDEVFDLIEEREK</sequence>
<reference evidence="1 2" key="2">
    <citation type="submission" date="2008-10" db="EMBL/GenBank/DDBJ databases">
        <title>Draft genome sequence of Clostridium hiranonis (DSM 13275).</title>
        <authorList>
            <person name="Sudarsanam P."/>
            <person name="Ley R."/>
            <person name="Guruge J."/>
            <person name="Turnbaugh P.J."/>
            <person name="Mahowald M."/>
            <person name="Liep D."/>
            <person name="Gordon J."/>
        </authorList>
    </citation>
    <scope>NUCLEOTIDE SEQUENCE [LARGE SCALE GENOMIC DNA]</scope>
    <source>
        <strain evidence="1 2">DSM 13275</strain>
    </source>
</reference>
<evidence type="ECO:0008006" key="3">
    <source>
        <dbReference type="Google" id="ProtNLM"/>
    </source>
</evidence>
<proteinExistence type="predicted"/>
<comment type="caution">
    <text evidence="1">The sequence shown here is derived from an EMBL/GenBank/DDBJ whole genome shotgun (WGS) entry which is preliminary data.</text>
</comment>
<gene>
    <name evidence="1" type="ORF">CLOHIR_00627</name>
</gene>
<dbReference type="STRING" id="500633.CLOHIR_00627"/>
<evidence type="ECO:0000313" key="2">
    <source>
        <dbReference type="Proteomes" id="UP000003178"/>
    </source>
</evidence>
<dbReference type="eggNOG" id="ENOG5031N0K">
    <property type="taxonomic scope" value="Bacteria"/>
</dbReference>
<evidence type="ECO:0000313" key="1">
    <source>
        <dbReference type="EMBL" id="EEA85729.1"/>
    </source>
</evidence>
<dbReference type="EMBL" id="ABWP01000024">
    <property type="protein sequence ID" value="EEA85729.1"/>
    <property type="molecule type" value="Genomic_DNA"/>
</dbReference>
<dbReference type="OrthoDB" id="5194528at2"/>
<keyword evidence="2" id="KW-1185">Reference proteome</keyword>
<dbReference type="Proteomes" id="UP000003178">
    <property type="component" value="Unassembled WGS sequence"/>
</dbReference>
<name>B6FXM8_PEPHT</name>
<protein>
    <recommendedName>
        <fullName evidence="3">Glutathione reductase</fullName>
    </recommendedName>
</protein>
<dbReference type="AlphaFoldDB" id="B6FXM8"/>
<dbReference type="HOGENOM" id="CLU_106749_0_0_9"/>
<reference evidence="1 2" key="1">
    <citation type="submission" date="2008-09" db="EMBL/GenBank/DDBJ databases">
        <authorList>
            <person name="Fulton L."/>
            <person name="Clifton S."/>
            <person name="Fulton B."/>
            <person name="Xu J."/>
            <person name="Minx P."/>
            <person name="Pepin K.H."/>
            <person name="Johnson M."/>
            <person name="Thiruvilangam P."/>
            <person name="Bhonagiri V."/>
            <person name="Nash W.E."/>
            <person name="Mardis E.R."/>
            <person name="Wilson R.K."/>
        </authorList>
    </citation>
    <scope>NUCLEOTIDE SEQUENCE [LARGE SCALE GENOMIC DNA]</scope>
    <source>
        <strain evidence="1 2">DSM 13275</strain>
    </source>
</reference>
<dbReference type="RefSeq" id="WP_006439558.1">
    <property type="nucleotide sequence ID" value="NZ_DS995355.1"/>
</dbReference>
<organism evidence="1 2">
    <name type="scientific">Peptacetobacter hiranonis (strain DSM 13275 / JCM 10541 / KCTC 15199 / TO-931)</name>
    <name type="common">Clostridium hiranonis</name>
    <dbReference type="NCBI Taxonomy" id="500633"/>
    <lineage>
        <taxon>Bacteria</taxon>
        <taxon>Bacillati</taxon>
        <taxon>Bacillota</taxon>
        <taxon>Clostridia</taxon>
        <taxon>Peptostreptococcales</taxon>
        <taxon>Peptostreptococcaceae</taxon>
        <taxon>Peptacetobacter</taxon>
    </lineage>
</organism>